<reference evidence="13 14" key="1">
    <citation type="journal article" date="2023" name="Arcadia Sci">
        <title>De novo assembly of a long-read Amblyomma americanum tick genome.</title>
        <authorList>
            <person name="Chou S."/>
            <person name="Poskanzer K.E."/>
            <person name="Rollins M."/>
            <person name="Thuy-Boun P.S."/>
        </authorList>
    </citation>
    <scope>NUCLEOTIDE SEQUENCE [LARGE SCALE GENOMIC DNA]</scope>
    <source>
        <strain evidence="13">F_SG_1</strain>
        <tissue evidence="13">Salivary glands</tissue>
    </source>
</reference>
<dbReference type="SMART" id="SM00369">
    <property type="entry name" value="LRR_TYP"/>
    <property type="match status" value="10"/>
</dbReference>
<evidence type="ECO:0000256" key="11">
    <source>
        <dbReference type="SAM" id="Phobius"/>
    </source>
</evidence>
<keyword evidence="3" id="KW-0433">Leucine-rich repeat</keyword>
<evidence type="ECO:0000313" key="14">
    <source>
        <dbReference type="Proteomes" id="UP001321473"/>
    </source>
</evidence>
<dbReference type="InterPro" id="IPR000157">
    <property type="entry name" value="TIR_dom"/>
</dbReference>
<dbReference type="SUPFAM" id="SSF52075">
    <property type="entry name" value="Outer arm dynein light chain 1"/>
    <property type="match status" value="1"/>
</dbReference>
<feature type="transmembrane region" description="Helical" evidence="11">
    <location>
        <begin position="625"/>
        <end position="649"/>
    </location>
</feature>
<dbReference type="GO" id="GO:0005886">
    <property type="term" value="C:plasma membrane"/>
    <property type="evidence" value="ECO:0007669"/>
    <property type="project" value="TreeGrafter"/>
</dbReference>
<organism evidence="13 14">
    <name type="scientific">Amblyomma americanum</name>
    <name type="common">Lone star tick</name>
    <dbReference type="NCBI Taxonomy" id="6943"/>
    <lineage>
        <taxon>Eukaryota</taxon>
        <taxon>Metazoa</taxon>
        <taxon>Ecdysozoa</taxon>
        <taxon>Arthropoda</taxon>
        <taxon>Chelicerata</taxon>
        <taxon>Arachnida</taxon>
        <taxon>Acari</taxon>
        <taxon>Parasitiformes</taxon>
        <taxon>Ixodida</taxon>
        <taxon>Ixodoidea</taxon>
        <taxon>Ixodidae</taxon>
        <taxon>Amblyomminae</taxon>
        <taxon>Amblyomma</taxon>
    </lineage>
</organism>
<dbReference type="InterPro" id="IPR017241">
    <property type="entry name" value="Toll-like_receptor"/>
</dbReference>
<keyword evidence="9" id="KW-0675">Receptor</keyword>
<dbReference type="Proteomes" id="UP001321473">
    <property type="component" value="Unassembled WGS sequence"/>
</dbReference>
<evidence type="ECO:0000256" key="8">
    <source>
        <dbReference type="ARBA" id="ARBA00023136"/>
    </source>
</evidence>
<dbReference type="Pfam" id="PF13855">
    <property type="entry name" value="LRR_8"/>
    <property type="match status" value="3"/>
</dbReference>
<dbReference type="Gene3D" id="3.40.50.10140">
    <property type="entry name" value="Toll/interleukin-1 receptor homology (TIR) domain"/>
    <property type="match status" value="1"/>
</dbReference>
<keyword evidence="6" id="KW-0677">Repeat</keyword>
<keyword evidence="8 11" id="KW-0472">Membrane</keyword>
<evidence type="ECO:0000256" key="6">
    <source>
        <dbReference type="ARBA" id="ARBA00022737"/>
    </source>
</evidence>
<keyword evidence="4 11" id="KW-0812">Transmembrane</keyword>
<dbReference type="SMART" id="SM00255">
    <property type="entry name" value="TIR"/>
    <property type="match status" value="1"/>
</dbReference>
<protein>
    <recommendedName>
        <fullName evidence="12">TIR domain-containing protein</fullName>
    </recommendedName>
</protein>
<evidence type="ECO:0000256" key="1">
    <source>
        <dbReference type="ARBA" id="ARBA00004479"/>
    </source>
</evidence>
<sequence>MQTLPRGLRAAQGLKNLFVNWSKIKILKGGPYLPRLTRLDLRFNGIEEVDDQFLSRFPRLLHLQLSSNKIESLSPNLFKRTRLFKAVILGNNRISTVGDFFDNMLKLRRLVLGRNKITDIKALVKSTMPNLSHLDLERNSIGVITQFSASNRKIEVILLNNNNITDVEPGAFRALQKLIHLDLSRNNITFLNASIFPTDSRLEYINLSENRLCSATGTFKNTRRIKILNLSSDRITSITDVVAGLRSLKKLSLVENRLTNIPDNTFIDNSGLLEIDIAENSIQWVGRNAFRGLVTLTSLRLRSNQLLSLNASVGNLPNIKHIDASLNCIQALEMSEFGHNRVLGSILLTGNNISRVEGAFTGAERLRSLGLAGNRVETLRRSDFPRRMTAELNIALQHNPLFCDCRMAWLLSADSEARIAWYPTCEHPSWLKGKVLSKISMKNLILWPEGCSPGCHCECREKPGGEREIIVNCSLAALSRLPRNFPVGTTQLDMRDNRLEHLDDILKQSAPQVKLLCLRNNRLSSVNLTFLPETVHSLDLSGNRLTKLPHNLARERQLTSLWLSGNPFHCDCTDYPFRQWIGAHPDVIRDIGSLICTESPNSVVSRKTFLALGQTHLCPASFPQYVAYLIYALVVLTLFLAISAAYLNFKQPLKAWLRTLGFFGWLRCVAEDDMDHEKLFDVFVSFSSKDAALVHDQLLPTIEGLGLSYCTYDRNFKGGFLLQDIIRDAVSCSRRTLLLLTRNFMASEWCRLEFRLAHQRALEDSINRLVIVMVDEVDPGALDEDLRLYVRAANYLCWGEPNFWERLQRSLPKTHARRKLILHDSTQQNANDIGRVEL</sequence>
<evidence type="ECO:0000313" key="13">
    <source>
        <dbReference type="EMBL" id="KAK8759400.1"/>
    </source>
</evidence>
<comment type="subcellular location">
    <subcellularLocation>
        <location evidence="1">Membrane</location>
        <topology evidence="1">Single-pass type I membrane protein</topology>
    </subcellularLocation>
</comment>
<dbReference type="SUPFAM" id="SSF52058">
    <property type="entry name" value="L domain-like"/>
    <property type="match status" value="2"/>
</dbReference>
<evidence type="ECO:0000259" key="12">
    <source>
        <dbReference type="PROSITE" id="PS50104"/>
    </source>
</evidence>
<dbReference type="InterPro" id="IPR003591">
    <property type="entry name" value="Leu-rich_rpt_typical-subtyp"/>
</dbReference>
<keyword evidence="7 11" id="KW-1133">Transmembrane helix</keyword>
<evidence type="ECO:0000256" key="7">
    <source>
        <dbReference type="ARBA" id="ARBA00022989"/>
    </source>
</evidence>
<evidence type="ECO:0000256" key="4">
    <source>
        <dbReference type="ARBA" id="ARBA00022692"/>
    </source>
</evidence>
<dbReference type="InterPro" id="IPR001611">
    <property type="entry name" value="Leu-rich_rpt"/>
</dbReference>
<name>A0AAQ4DAB0_AMBAM</name>
<dbReference type="InterPro" id="IPR035897">
    <property type="entry name" value="Toll_tir_struct_dom_sf"/>
</dbReference>
<dbReference type="InterPro" id="IPR000483">
    <property type="entry name" value="Cys-rich_flank_reg_C"/>
</dbReference>
<dbReference type="GO" id="GO:0006955">
    <property type="term" value="P:immune response"/>
    <property type="evidence" value="ECO:0007669"/>
    <property type="project" value="InterPro"/>
</dbReference>
<keyword evidence="5" id="KW-0732">Signal</keyword>
<gene>
    <name evidence="13" type="ORF">V5799_002969</name>
</gene>
<dbReference type="PIRSF" id="PIRSF037595">
    <property type="entry name" value="Toll-like_receptor"/>
    <property type="match status" value="1"/>
</dbReference>
<dbReference type="AlphaFoldDB" id="A0AAQ4DAB0"/>
<evidence type="ECO:0000256" key="9">
    <source>
        <dbReference type="ARBA" id="ARBA00023170"/>
    </source>
</evidence>
<evidence type="ECO:0000256" key="2">
    <source>
        <dbReference type="ARBA" id="ARBA00009634"/>
    </source>
</evidence>
<dbReference type="PANTHER" id="PTHR24365:SF541">
    <property type="entry name" value="PROTEIN TOLL-RELATED"/>
    <property type="match status" value="1"/>
</dbReference>
<dbReference type="GO" id="GO:0002224">
    <property type="term" value="P:toll-like receptor signaling pathway"/>
    <property type="evidence" value="ECO:0007669"/>
    <property type="project" value="InterPro"/>
</dbReference>
<keyword evidence="10" id="KW-0325">Glycoprotein</keyword>
<dbReference type="SUPFAM" id="SSF52200">
    <property type="entry name" value="Toll/Interleukin receptor TIR domain"/>
    <property type="match status" value="1"/>
</dbReference>
<dbReference type="PROSITE" id="PS50104">
    <property type="entry name" value="TIR"/>
    <property type="match status" value="1"/>
</dbReference>
<dbReference type="GO" id="GO:0004888">
    <property type="term" value="F:transmembrane signaling receptor activity"/>
    <property type="evidence" value="ECO:0007669"/>
    <property type="project" value="InterPro"/>
</dbReference>
<evidence type="ECO:0000256" key="3">
    <source>
        <dbReference type="ARBA" id="ARBA00022614"/>
    </source>
</evidence>
<proteinExistence type="inferred from homology"/>
<keyword evidence="14" id="KW-1185">Reference proteome</keyword>
<accession>A0AAQ4DAB0</accession>
<dbReference type="Pfam" id="PF13676">
    <property type="entry name" value="TIR_2"/>
    <property type="match status" value="1"/>
</dbReference>
<dbReference type="EMBL" id="JARKHS020033091">
    <property type="protein sequence ID" value="KAK8759400.1"/>
    <property type="molecule type" value="Genomic_DNA"/>
</dbReference>
<dbReference type="Gene3D" id="3.80.10.10">
    <property type="entry name" value="Ribonuclease Inhibitor"/>
    <property type="match status" value="4"/>
</dbReference>
<dbReference type="SMART" id="SM00082">
    <property type="entry name" value="LRRCT"/>
    <property type="match status" value="2"/>
</dbReference>
<dbReference type="InterPro" id="IPR032675">
    <property type="entry name" value="LRR_dom_sf"/>
</dbReference>
<feature type="domain" description="TIR" evidence="12">
    <location>
        <begin position="678"/>
        <end position="811"/>
    </location>
</feature>
<comment type="caution">
    <text evidence="13">The sequence shown here is derived from an EMBL/GenBank/DDBJ whole genome shotgun (WGS) entry which is preliminary data.</text>
</comment>
<evidence type="ECO:0000256" key="10">
    <source>
        <dbReference type="ARBA" id="ARBA00023180"/>
    </source>
</evidence>
<comment type="similarity">
    <text evidence="2">Belongs to the Toll-like receptor family.</text>
</comment>
<dbReference type="PANTHER" id="PTHR24365">
    <property type="entry name" value="TOLL-LIKE RECEPTOR"/>
    <property type="match status" value="1"/>
</dbReference>
<dbReference type="PROSITE" id="PS51450">
    <property type="entry name" value="LRR"/>
    <property type="match status" value="3"/>
</dbReference>
<evidence type="ECO:0000256" key="5">
    <source>
        <dbReference type="ARBA" id="ARBA00022729"/>
    </source>
</evidence>